<evidence type="ECO:0000313" key="3">
    <source>
        <dbReference type="Proteomes" id="UP000002613"/>
    </source>
</evidence>
<dbReference type="Pfam" id="PF02613">
    <property type="entry name" value="Nitrate_red_del"/>
    <property type="match status" value="1"/>
</dbReference>
<dbReference type="InterPro" id="IPR036411">
    <property type="entry name" value="TorD-like_sf"/>
</dbReference>
<sequence length="217" mass="25515">MDSNFLKSLAEMRSKVYWLLSDFYLKKPDKKFLKELKQKLPENVEEFSDAIELIKSSLDDDLDDLSERLAVEFTRLFRGIKKGYSPPPPYESVYRGEERVMGETTLAVMKFYSEAGFGIIEEEEGPQDYIGVELKFMSLLCYKEMEAWGKDSEKAREFLELEMRFLREHILQWVPKFCQVVEAESKEPFYVGVARLTKRFVELDAENLEKLLEEVKV</sequence>
<dbReference type="Gene3D" id="1.10.3480.10">
    <property type="entry name" value="TorD-like"/>
    <property type="match status" value="1"/>
</dbReference>
<gene>
    <name evidence="2" type="ordered locus">Ferp_1254</name>
</gene>
<dbReference type="InterPro" id="IPR050289">
    <property type="entry name" value="TorD/DmsD_chaperones"/>
</dbReference>
<dbReference type="Proteomes" id="UP000002613">
    <property type="component" value="Chromosome"/>
</dbReference>
<accession>D3RY45</accession>
<dbReference type="PaxDb" id="589924-Ferp_1254"/>
<dbReference type="EMBL" id="CP001899">
    <property type="protein sequence ID" value="ADC65408.1"/>
    <property type="molecule type" value="Genomic_DNA"/>
</dbReference>
<reference evidence="2 3" key="2">
    <citation type="journal article" date="2011" name="Stand. Genomic Sci.">
        <title>Complete genome sequence of Ferroglobus placidus AEDII12DO.</title>
        <authorList>
            <person name="Anderson I."/>
            <person name="Risso C."/>
            <person name="Holmes D."/>
            <person name="Lucas S."/>
            <person name="Copeland A."/>
            <person name="Lapidus A."/>
            <person name="Cheng J.F."/>
            <person name="Bruce D."/>
            <person name="Goodwin L."/>
            <person name="Pitluck S."/>
            <person name="Saunders E."/>
            <person name="Brettin T."/>
            <person name="Detter J.C."/>
            <person name="Han C."/>
            <person name="Tapia R."/>
            <person name="Larimer F."/>
            <person name="Land M."/>
            <person name="Hauser L."/>
            <person name="Woyke T."/>
            <person name="Lovley D."/>
            <person name="Kyrpides N."/>
            <person name="Ivanova N."/>
        </authorList>
    </citation>
    <scope>NUCLEOTIDE SEQUENCE [LARGE SCALE GENOMIC DNA]</scope>
    <source>
        <strain evidence="3">DSM 10642 / AEDII12DO</strain>
    </source>
</reference>
<dbReference type="HOGENOM" id="CLU_077650_0_2_2"/>
<dbReference type="OrthoDB" id="320758at2157"/>
<dbReference type="KEGG" id="fpl:Ferp_1254"/>
<dbReference type="PANTHER" id="PTHR34227">
    <property type="entry name" value="CHAPERONE PROTEIN YCDY"/>
    <property type="match status" value="1"/>
</dbReference>
<keyword evidence="1" id="KW-0143">Chaperone</keyword>
<dbReference type="AlphaFoldDB" id="D3RY45"/>
<evidence type="ECO:0000313" key="2">
    <source>
        <dbReference type="EMBL" id="ADC65408.1"/>
    </source>
</evidence>
<keyword evidence="3" id="KW-1185">Reference proteome</keyword>
<dbReference type="RefSeq" id="WP_012965751.1">
    <property type="nucleotide sequence ID" value="NC_013849.1"/>
</dbReference>
<proteinExistence type="predicted"/>
<dbReference type="InterPro" id="IPR020945">
    <property type="entry name" value="DMSO/NO3_reduct_chaperone"/>
</dbReference>
<dbReference type="eggNOG" id="arCOG01506">
    <property type="taxonomic scope" value="Archaea"/>
</dbReference>
<name>D3RY45_FERPA</name>
<organism evidence="2 3">
    <name type="scientific">Ferroglobus placidus (strain DSM 10642 / AEDII12DO)</name>
    <dbReference type="NCBI Taxonomy" id="589924"/>
    <lineage>
        <taxon>Archaea</taxon>
        <taxon>Methanobacteriati</taxon>
        <taxon>Methanobacteriota</taxon>
        <taxon>Archaeoglobi</taxon>
        <taxon>Archaeoglobales</taxon>
        <taxon>Archaeoglobaceae</taxon>
        <taxon>Ferroglobus</taxon>
    </lineage>
</organism>
<evidence type="ECO:0000256" key="1">
    <source>
        <dbReference type="ARBA" id="ARBA00023186"/>
    </source>
</evidence>
<dbReference type="STRING" id="589924.Ferp_1254"/>
<reference evidence="3" key="1">
    <citation type="submission" date="2010-02" db="EMBL/GenBank/DDBJ databases">
        <title>Complete sequence of Ferroglobus placidus DSM 10642.</title>
        <authorList>
            <consortium name="US DOE Joint Genome Institute"/>
            <person name="Lucas S."/>
            <person name="Copeland A."/>
            <person name="Lapidus A."/>
            <person name="Cheng J.-F."/>
            <person name="Bruce D."/>
            <person name="Goodwin L."/>
            <person name="Pitluck S."/>
            <person name="Saunders E."/>
            <person name="Brettin T."/>
            <person name="Detter J.C."/>
            <person name="Han C."/>
            <person name="Tapia R."/>
            <person name="Larimer F."/>
            <person name="Land M."/>
            <person name="Hauser L."/>
            <person name="Kyrpides N."/>
            <person name="Ivanova N."/>
            <person name="Holmes D."/>
            <person name="Lovley D."/>
            <person name="Kyrpides N."/>
            <person name="Anderson I.J."/>
            <person name="Woyke T."/>
        </authorList>
    </citation>
    <scope>NUCLEOTIDE SEQUENCE [LARGE SCALE GENOMIC DNA]</scope>
    <source>
        <strain evidence="3">DSM 10642 / AEDII12DO</strain>
    </source>
</reference>
<protein>
    <submittedName>
        <fullName evidence="2">Cytoplasmic chaperone TorD family protein</fullName>
    </submittedName>
</protein>
<dbReference type="PANTHER" id="PTHR34227:SF1">
    <property type="entry name" value="DIMETHYL SULFOXIDE REDUCTASE CHAPERONE-RELATED"/>
    <property type="match status" value="1"/>
</dbReference>
<dbReference type="SUPFAM" id="SSF89155">
    <property type="entry name" value="TorD-like"/>
    <property type="match status" value="1"/>
</dbReference>
<dbReference type="GeneID" id="8778767"/>